<keyword evidence="1" id="KW-0479">Metal-binding</keyword>
<name>A0A6I9X582_9HYME</name>
<gene>
    <name evidence="4" type="primary">LOC105434044</name>
</gene>
<dbReference type="KEGG" id="pbar:105434044"/>
<dbReference type="CDD" id="cd23024">
    <property type="entry name" value="zf-HIT_ZNHIT2-3"/>
    <property type="match status" value="1"/>
</dbReference>
<evidence type="ECO:0000313" key="4">
    <source>
        <dbReference type="RefSeq" id="XP_011647916.1"/>
    </source>
</evidence>
<dbReference type="PROSITE" id="PS51083">
    <property type="entry name" value="ZF_HIT"/>
    <property type="match status" value="1"/>
</dbReference>
<dbReference type="Pfam" id="PF04438">
    <property type="entry name" value="zf-HIT"/>
    <property type="match status" value="1"/>
</dbReference>
<organism evidence="3 4">
    <name type="scientific">Pogonomyrmex barbatus</name>
    <name type="common">red harvester ant</name>
    <dbReference type="NCBI Taxonomy" id="144034"/>
    <lineage>
        <taxon>Eukaryota</taxon>
        <taxon>Metazoa</taxon>
        <taxon>Ecdysozoa</taxon>
        <taxon>Arthropoda</taxon>
        <taxon>Hexapoda</taxon>
        <taxon>Insecta</taxon>
        <taxon>Pterygota</taxon>
        <taxon>Neoptera</taxon>
        <taxon>Endopterygota</taxon>
        <taxon>Hymenoptera</taxon>
        <taxon>Apocrita</taxon>
        <taxon>Aculeata</taxon>
        <taxon>Formicoidea</taxon>
        <taxon>Formicidae</taxon>
        <taxon>Myrmicinae</taxon>
        <taxon>Pogonomyrmex</taxon>
    </lineage>
</organism>
<dbReference type="OrthoDB" id="18412at2759"/>
<dbReference type="InterPro" id="IPR007529">
    <property type="entry name" value="Znf_HIT"/>
</dbReference>
<keyword evidence="1" id="KW-0863">Zinc-finger</keyword>
<dbReference type="GeneID" id="105434044"/>
<dbReference type="RefSeq" id="XP_011647916.1">
    <property type="nucleotide sequence ID" value="XM_011649614.2"/>
</dbReference>
<dbReference type="Proteomes" id="UP000504615">
    <property type="component" value="Unplaced"/>
</dbReference>
<dbReference type="Pfam" id="PF21373">
    <property type="entry name" value="ZNHIT3_C"/>
    <property type="match status" value="1"/>
</dbReference>
<dbReference type="Gene3D" id="3.30.60.190">
    <property type="match status" value="1"/>
</dbReference>
<sequence>MPIKCCCVCEKKDAAYKCPKCKKPYCSIECCKEHKTQPCESPILLEESKENKNVSTQKYEFPTEDTVPIEKLQQLRHSKELKECLQYPQLRDIMRGILNSSNPTEAIALAMKEPIFTEMADACLKIVEPPDEAKPY</sequence>
<dbReference type="InterPro" id="IPR048371">
    <property type="entry name" value="ZNHIT3_C"/>
</dbReference>
<accession>A0A6I9X582</accession>
<proteinExistence type="predicted"/>
<evidence type="ECO:0000313" key="3">
    <source>
        <dbReference type="Proteomes" id="UP000504615"/>
    </source>
</evidence>
<reference evidence="4" key="1">
    <citation type="submission" date="2025-08" db="UniProtKB">
        <authorList>
            <consortium name="RefSeq"/>
        </authorList>
    </citation>
    <scope>IDENTIFICATION</scope>
</reference>
<dbReference type="GO" id="GO:0008270">
    <property type="term" value="F:zinc ion binding"/>
    <property type="evidence" value="ECO:0007669"/>
    <property type="project" value="UniProtKB-UniRule"/>
</dbReference>
<dbReference type="SUPFAM" id="SSF144232">
    <property type="entry name" value="HIT/MYND zinc finger-like"/>
    <property type="match status" value="1"/>
</dbReference>
<keyword evidence="3" id="KW-1185">Reference proteome</keyword>
<protein>
    <submittedName>
        <fullName evidence="4">Zinc finger HIT domain-containing protein 3</fullName>
    </submittedName>
</protein>
<evidence type="ECO:0000259" key="2">
    <source>
        <dbReference type="PROSITE" id="PS51083"/>
    </source>
</evidence>
<evidence type="ECO:0000256" key="1">
    <source>
        <dbReference type="PROSITE-ProRule" id="PRU00453"/>
    </source>
</evidence>
<feature type="domain" description="HIT-type" evidence="2">
    <location>
        <begin position="6"/>
        <end position="39"/>
    </location>
</feature>
<keyword evidence="1" id="KW-0862">Zinc</keyword>
<dbReference type="AlphaFoldDB" id="A0A6I9X582"/>